<evidence type="ECO:0000313" key="1">
    <source>
        <dbReference type="WBParaSite" id="MCU_002709-RA"/>
    </source>
</evidence>
<proteinExistence type="predicted"/>
<dbReference type="AlphaFoldDB" id="A0A5K3EU07"/>
<reference evidence="1" key="1">
    <citation type="submission" date="2019-11" db="UniProtKB">
        <authorList>
            <consortium name="WormBaseParasite"/>
        </authorList>
    </citation>
    <scope>IDENTIFICATION</scope>
</reference>
<organism evidence="1">
    <name type="scientific">Mesocestoides corti</name>
    <name type="common">Flatworm</name>
    <dbReference type="NCBI Taxonomy" id="53468"/>
    <lineage>
        <taxon>Eukaryota</taxon>
        <taxon>Metazoa</taxon>
        <taxon>Spiralia</taxon>
        <taxon>Lophotrochozoa</taxon>
        <taxon>Platyhelminthes</taxon>
        <taxon>Cestoda</taxon>
        <taxon>Eucestoda</taxon>
        <taxon>Cyclophyllidea</taxon>
        <taxon>Mesocestoididae</taxon>
        <taxon>Mesocestoides</taxon>
    </lineage>
</organism>
<name>A0A5K3EU07_MESCO</name>
<protein>
    <submittedName>
        <fullName evidence="1">Uncharacterized protein</fullName>
    </submittedName>
</protein>
<accession>A0A5K3EU07</accession>
<sequence>MTANISNDPSAALVVRSSVTLLNPIHLHLISSHNTFPLSNLPVLVTILTLTYTMEDFR</sequence>
<dbReference type="WBParaSite" id="MCU_002709-RA">
    <property type="protein sequence ID" value="MCU_002709-RA"/>
    <property type="gene ID" value="MCU_002709"/>
</dbReference>